<dbReference type="Gene3D" id="3.40.30.10">
    <property type="entry name" value="Glutaredoxin"/>
    <property type="match status" value="1"/>
</dbReference>
<feature type="domain" description="GST N-terminal" evidence="2">
    <location>
        <begin position="3"/>
        <end position="84"/>
    </location>
</feature>
<reference evidence="4 5" key="1">
    <citation type="submission" date="2024-02" db="EMBL/GenBank/DDBJ databases">
        <title>Roseibium algae sp. nov., isolated from marine alga (Grateloupia sp.), showing potential in myo-inositol conversion.</title>
        <authorList>
            <person name="Wang Y."/>
        </authorList>
    </citation>
    <scope>NUCLEOTIDE SEQUENCE [LARGE SCALE GENOMIC DNA]</scope>
    <source>
        <strain evidence="4 5">H3510</strain>
    </source>
</reference>
<dbReference type="Proteomes" id="UP001385499">
    <property type="component" value="Unassembled WGS sequence"/>
</dbReference>
<dbReference type="InterPro" id="IPR010987">
    <property type="entry name" value="Glutathione-S-Trfase_C-like"/>
</dbReference>
<dbReference type="EMBL" id="JBAKIA010000002">
    <property type="protein sequence ID" value="MEJ8473526.1"/>
    <property type="molecule type" value="Genomic_DNA"/>
</dbReference>
<protein>
    <submittedName>
        <fullName evidence="4">Glutathione S-transferase</fullName>
    </submittedName>
</protein>
<comment type="caution">
    <text evidence="4">The sequence shown here is derived from an EMBL/GenBank/DDBJ whole genome shotgun (WGS) entry which is preliminary data.</text>
</comment>
<name>A0ABU8TH97_9HYPH</name>
<dbReference type="InterPro" id="IPR036282">
    <property type="entry name" value="Glutathione-S-Trfase_C_sf"/>
</dbReference>
<dbReference type="SFLD" id="SFLDG01150">
    <property type="entry name" value="Main.1:_Beta-like"/>
    <property type="match status" value="1"/>
</dbReference>
<evidence type="ECO:0000313" key="5">
    <source>
        <dbReference type="Proteomes" id="UP001385499"/>
    </source>
</evidence>
<dbReference type="InterPro" id="IPR004046">
    <property type="entry name" value="GST_C"/>
</dbReference>
<dbReference type="Pfam" id="PF02798">
    <property type="entry name" value="GST_N"/>
    <property type="match status" value="1"/>
</dbReference>
<dbReference type="SUPFAM" id="SSF47616">
    <property type="entry name" value="GST C-terminal domain-like"/>
    <property type="match status" value="1"/>
</dbReference>
<dbReference type="PANTHER" id="PTHR44051">
    <property type="entry name" value="GLUTATHIONE S-TRANSFERASE-RELATED"/>
    <property type="match status" value="1"/>
</dbReference>
<dbReference type="InterPro" id="IPR040079">
    <property type="entry name" value="Glutathione_S-Trfase"/>
</dbReference>
<dbReference type="SUPFAM" id="SSF52833">
    <property type="entry name" value="Thioredoxin-like"/>
    <property type="match status" value="1"/>
</dbReference>
<dbReference type="InterPro" id="IPR036249">
    <property type="entry name" value="Thioredoxin-like_sf"/>
</dbReference>
<evidence type="ECO:0000256" key="1">
    <source>
        <dbReference type="RuleBase" id="RU003494"/>
    </source>
</evidence>
<dbReference type="CDD" id="cd03180">
    <property type="entry name" value="GST_C_2"/>
    <property type="match status" value="1"/>
</dbReference>
<feature type="domain" description="GST C-terminal" evidence="3">
    <location>
        <begin position="89"/>
        <end position="209"/>
    </location>
</feature>
<sequence>MTSNITVWGRINSSNVRKVLWCLEELGLDYQQVDAGGAFGLVDSPEYLALNPNGMIPCLRDGSFVIWESNAIVRYLARKYGKAPFMVEDPESWALADQWMDWTTFSFGLPFRNLFWNILRTAPADRDQDAIKLGIDHCSTQFAIADAALSKKPYMSGDNIGVGDIPLGCLAYAWFSMEIQRPDLPHLEAWYERLTNRAAYQKAVMSALT</sequence>
<evidence type="ECO:0000259" key="2">
    <source>
        <dbReference type="PROSITE" id="PS50404"/>
    </source>
</evidence>
<evidence type="ECO:0000313" key="4">
    <source>
        <dbReference type="EMBL" id="MEJ8473526.1"/>
    </source>
</evidence>
<dbReference type="SFLD" id="SFLDS00019">
    <property type="entry name" value="Glutathione_Transferase_(cytos"/>
    <property type="match status" value="1"/>
</dbReference>
<dbReference type="Pfam" id="PF00043">
    <property type="entry name" value="GST_C"/>
    <property type="match status" value="1"/>
</dbReference>
<keyword evidence="5" id="KW-1185">Reference proteome</keyword>
<dbReference type="RefSeq" id="WP_340273122.1">
    <property type="nucleotide sequence ID" value="NZ_JBAKIA010000002.1"/>
</dbReference>
<dbReference type="CDD" id="cd03047">
    <property type="entry name" value="GST_N_2"/>
    <property type="match status" value="1"/>
</dbReference>
<accession>A0ABU8TH97</accession>
<gene>
    <name evidence="4" type="ORF">V6575_05460</name>
</gene>
<proteinExistence type="inferred from homology"/>
<dbReference type="InterPro" id="IPR004045">
    <property type="entry name" value="Glutathione_S-Trfase_N"/>
</dbReference>
<dbReference type="SFLD" id="SFLDG00358">
    <property type="entry name" value="Main_(cytGST)"/>
    <property type="match status" value="1"/>
</dbReference>
<organism evidence="4 5">
    <name type="scientific">Roseibium algae</name>
    <dbReference type="NCBI Taxonomy" id="3123038"/>
    <lineage>
        <taxon>Bacteria</taxon>
        <taxon>Pseudomonadati</taxon>
        <taxon>Pseudomonadota</taxon>
        <taxon>Alphaproteobacteria</taxon>
        <taxon>Hyphomicrobiales</taxon>
        <taxon>Stappiaceae</taxon>
        <taxon>Roseibium</taxon>
    </lineage>
</organism>
<dbReference type="Gene3D" id="1.20.1050.10">
    <property type="match status" value="1"/>
</dbReference>
<comment type="similarity">
    <text evidence="1">Belongs to the GST superfamily.</text>
</comment>
<dbReference type="PROSITE" id="PS50404">
    <property type="entry name" value="GST_NTER"/>
    <property type="match status" value="1"/>
</dbReference>
<evidence type="ECO:0000259" key="3">
    <source>
        <dbReference type="PROSITE" id="PS50405"/>
    </source>
</evidence>
<dbReference type="PROSITE" id="PS50405">
    <property type="entry name" value="GST_CTER"/>
    <property type="match status" value="1"/>
</dbReference>
<dbReference type="PANTHER" id="PTHR44051:SF19">
    <property type="entry name" value="DISULFIDE-BOND OXIDOREDUCTASE YFCG"/>
    <property type="match status" value="1"/>
</dbReference>